<dbReference type="Proteomes" id="UP001596620">
    <property type="component" value="Unassembled WGS sequence"/>
</dbReference>
<dbReference type="HAMAP" id="MF_01451">
    <property type="entry name" value="AddA"/>
    <property type="match status" value="1"/>
</dbReference>
<dbReference type="InterPro" id="IPR011604">
    <property type="entry name" value="PDDEXK-like_dom_sf"/>
</dbReference>
<evidence type="ECO:0000256" key="14">
    <source>
        <dbReference type="PROSITE-ProRule" id="PRU00560"/>
    </source>
</evidence>
<sequence length="1246" mass="143486">MVKWTTEQEQAIYTDGRDVLVAAAAGSGKTAVLVERIIQKIVRADDPVDIDSLLVVTFTNAAAQEMRNRVGSALENKLAENPASNHLKKQLSLLQRAPISTLHSFCLDIVRRYAYLLDMDPAFRIADDMETDLIKQDVIDDLFEEWYGKEGSEQQTFFDVVDRFSGDRSDTDVENLVLQLYTFAMQNPDPDLWLDSLADVYEIPDDWQEKDLNWLPIMKQEVRNEFAAIREEMNKAMDLTREKDGPYHYADTIESELLQLQEAEALADSWQDLQPFMTASSFQKLSGKKVDCDEDKKARAKNLRDSYKERWNKMKENWFSRNLEGHAADMQELAPVIRQLTTLVKAFEVKYTKRKREQALVDFPDLEHYCLQLLREDSADEQAVKPSNIALNLKAQFTELLIDEYQDTNLVQETILSLISDQEGAGNRFMVGDVKQSIYRFRHAEPALFIDKYKRFASESLSAKRIDLASNFRSRELILSGTNYIFRQLLDENVGEINYDAEAELVYANAMYDELPLRDPEPELVIIDREAPADNDSNADDDEEYQDLTNAQLEARAYADRIKDWIGQTNGSPLQIHDKTTDAQREMQYRDIVILLRSMTWAPTIMDELQKQGIPVYAELSSGYFEAMEVQIMLNLLKVIDNPRQDIPLASVLKSPIVGLDEDVLAQIRLADRRGTYYDALKAYRQQNTGDAVSQVADFLDHLERYRRMSRQGALSELIWQIYRETGYYDFVGGMPGGRQRQANLRALYDRARGYETTSFRGLFRFLRFIERMEERGDDLGAARALSEQEDVVRIMTIHRSKGLEFPAVILGAMNKEFNMRDLNAPYLLHKDLGFASKYIDPVKRITYPTLFHHAIRQKKRRELLAEEMRILYVALTRAKEKLLMVGNVKSFAKSQESWEEIADQPDWLLPAHDRLASKTYLDWIGPALIRHQTNGVLRTTGVSEQVLEAIRMDPSDWYVSVVHASTYTETAADSNETAGDLKEKIVNWEKLDLEDNAYQQAVHNRLSYTYPYDQAARSRAKQTVTEIKRQRETADEYSGDQIVRPFQPPIVKRPAFMQEQQTITAAERGTAMHTVMQHIPLRSPLSPNEIAEFVESLAAREILTRQEADAIDLEAVAAFYQTDIGHMIMNAAYIYREVPFSLALPAEEIYADWTGDTGEHVLVQGVIDCAVPTEDGWVIIDYKTDAIDEAVTEELEQTLAERYETQMTLYRRALEDIWQQPVTAAYLYFFNMKRRLEIRKTEIFL</sequence>
<comment type="similarity">
    <text evidence="13">Belongs to the helicase family. AddA subfamily.</text>
</comment>
<feature type="domain" description="UvrD-like helicase C-terminal" evidence="16">
    <location>
        <begin position="502"/>
        <end position="803"/>
    </location>
</feature>
<keyword evidence="8 13" id="KW-0238">DNA-binding</keyword>
<feature type="domain" description="UvrD-like helicase ATP-binding" evidence="15">
    <location>
        <begin position="2"/>
        <end position="475"/>
    </location>
</feature>
<evidence type="ECO:0000259" key="15">
    <source>
        <dbReference type="PROSITE" id="PS51198"/>
    </source>
</evidence>
<evidence type="ECO:0000313" key="17">
    <source>
        <dbReference type="EMBL" id="MFC7746263.1"/>
    </source>
</evidence>
<evidence type="ECO:0000256" key="3">
    <source>
        <dbReference type="ARBA" id="ARBA00022763"/>
    </source>
</evidence>
<dbReference type="InterPro" id="IPR027417">
    <property type="entry name" value="P-loop_NTPase"/>
</dbReference>
<evidence type="ECO:0000259" key="16">
    <source>
        <dbReference type="PROSITE" id="PS51217"/>
    </source>
</evidence>
<dbReference type="EC" id="3.1.-.-" evidence="13"/>
<dbReference type="InterPro" id="IPR000212">
    <property type="entry name" value="DNA_helicase_UvrD/REP"/>
</dbReference>
<evidence type="ECO:0000256" key="12">
    <source>
        <dbReference type="ARBA" id="ARBA00048988"/>
    </source>
</evidence>
<comment type="function">
    <text evidence="13">The heterodimer acts as both an ATP-dependent DNA helicase and an ATP-dependent, dual-direction single-stranded exonuclease. Recognizes the chi site generating a DNA molecule suitable for the initiation of homologous recombination. The AddA nuclease domain is required for chi fragment generation; this subunit has the helicase and 3' -&gt; 5' nuclease activities.</text>
</comment>
<dbReference type="InterPro" id="IPR014017">
    <property type="entry name" value="DNA_helicase_UvrD-like_C"/>
</dbReference>
<dbReference type="InterPro" id="IPR014152">
    <property type="entry name" value="AddA"/>
</dbReference>
<evidence type="ECO:0000256" key="9">
    <source>
        <dbReference type="ARBA" id="ARBA00023204"/>
    </source>
</evidence>
<keyword evidence="7 13" id="KW-0067">ATP-binding</keyword>
<dbReference type="EC" id="5.6.2.4" evidence="13"/>
<dbReference type="RefSeq" id="WP_382357745.1">
    <property type="nucleotide sequence ID" value="NZ_JBHTGR010000005.1"/>
</dbReference>
<keyword evidence="4 13" id="KW-0378">Hydrolase</keyword>
<accession>A0ABW2UVY8</accession>
<keyword evidence="2 13" id="KW-0547">Nucleotide-binding</keyword>
<dbReference type="Pfam" id="PF12705">
    <property type="entry name" value="PDDEXK_1"/>
    <property type="match status" value="1"/>
</dbReference>
<comment type="catalytic activity">
    <reaction evidence="12 13">
        <text>ATP + H2O = ADP + phosphate + H(+)</text>
        <dbReference type="Rhea" id="RHEA:13065"/>
        <dbReference type="ChEBI" id="CHEBI:15377"/>
        <dbReference type="ChEBI" id="CHEBI:15378"/>
        <dbReference type="ChEBI" id="CHEBI:30616"/>
        <dbReference type="ChEBI" id="CHEBI:43474"/>
        <dbReference type="ChEBI" id="CHEBI:456216"/>
        <dbReference type="EC" id="5.6.2.4"/>
    </reaction>
</comment>
<dbReference type="PROSITE" id="PS51198">
    <property type="entry name" value="UVRD_HELICASE_ATP_BIND"/>
    <property type="match status" value="1"/>
</dbReference>
<feature type="binding site" evidence="14">
    <location>
        <begin position="23"/>
        <end position="30"/>
    </location>
    <ligand>
        <name>ATP</name>
        <dbReference type="ChEBI" id="CHEBI:30616"/>
    </ligand>
</feature>
<evidence type="ECO:0000256" key="11">
    <source>
        <dbReference type="ARBA" id="ARBA00034617"/>
    </source>
</evidence>
<evidence type="ECO:0000256" key="1">
    <source>
        <dbReference type="ARBA" id="ARBA00022722"/>
    </source>
</evidence>
<evidence type="ECO:0000256" key="13">
    <source>
        <dbReference type="HAMAP-Rule" id="MF_01451"/>
    </source>
</evidence>
<dbReference type="Gene3D" id="3.40.50.300">
    <property type="entry name" value="P-loop containing nucleotide triphosphate hydrolases"/>
    <property type="match status" value="4"/>
</dbReference>
<dbReference type="NCBIfam" id="TIGR02785">
    <property type="entry name" value="addA_Gpos"/>
    <property type="match status" value="1"/>
</dbReference>
<dbReference type="GO" id="GO:0016787">
    <property type="term" value="F:hydrolase activity"/>
    <property type="evidence" value="ECO:0007669"/>
    <property type="project" value="UniProtKB-KW"/>
</dbReference>
<keyword evidence="5 13" id="KW-0347">Helicase</keyword>
<evidence type="ECO:0000313" key="18">
    <source>
        <dbReference type="Proteomes" id="UP001596620"/>
    </source>
</evidence>
<protein>
    <recommendedName>
        <fullName evidence="13">ATP-dependent helicase/nuclease subunit A</fullName>
        <ecNumber evidence="13">3.1.-.-</ecNumber>
        <ecNumber evidence="13">5.6.2.4</ecNumber>
    </recommendedName>
    <alternativeName>
        <fullName evidence="13">ATP-dependent helicase/nuclease AddA</fullName>
    </alternativeName>
    <alternativeName>
        <fullName evidence="13">DNA 3'-5' helicase AddA</fullName>
    </alternativeName>
</protein>
<proteinExistence type="inferred from homology"/>
<name>A0ABW2UVY8_9BACI</name>
<gene>
    <name evidence="13 17" type="primary">addA</name>
    <name evidence="17" type="ORF">ACFQU8_03280</name>
</gene>
<dbReference type="InterPro" id="IPR014016">
    <property type="entry name" value="UvrD-like_ATP-bd"/>
</dbReference>
<dbReference type="EMBL" id="JBHTGR010000005">
    <property type="protein sequence ID" value="MFC7746263.1"/>
    <property type="molecule type" value="Genomic_DNA"/>
</dbReference>
<dbReference type="PANTHER" id="PTHR11070">
    <property type="entry name" value="UVRD / RECB / PCRA DNA HELICASE FAMILY MEMBER"/>
    <property type="match status" value="1"/>
</dbReference>
<dbReference type="InterPro" id="IPR038726">
    <property type="entry name" value="PDDEXK_AddAB-type"/>
</dbReference>
<comment type="caution">
    <text evidence="17">The sequence shown here is derived from an EMBL/GenBank/DDBJ whole genome shotgun (WGS) entry which is preliminary data.</text>
</comment>
<keyword evidence="3 13" id="KW-0227">DNA damage</keyword>
<keyword evidence="1 13" id="KW-0540">Nuclease</keyword>
<keyword evidence="10 13" id="KW-0413">Isomerase</keyword>
<keyword evidence="18" id="KW-1185">Reference proteome</keyword>
<dbReference type="Gene3D" id="3.90.320.10">
    <property type="match status" value="1"/>
</dbReference>
<dbReference type="SUPFAM" id="SSF52980">
    <property type="entry name" value="Restriction endonuclease-like"/>
    <property type="match status" value="1"/>
</dbReference>
<reference evidence="18" key="1">
    <citation type="journal article" date="2019" name="Int. J. Syst. Evol. Microbiol.">
        <title>The Global Catalogue of Microorganisms (GCM) 10K type strain sequencing project: providing services to taxonomists for standard genome sequencing and annotation.</title>
        <authorList>
            <consortium name="The Broad Institute Genomics Platform"/>
            <consortium name="The Broad Institute Genome Sequencing Center for Infectious Disease"/>
            <person name="Wu L."/>
            <person name="Ma J."/>
        </authorList>
    </citation>
    <scope>NUCLEOTIDE SEQUENCE [LARGE SCALE GENOMIC DNA]</scope>
    <source>
        <strain evidence="18">JCM 30234</strain>
    </source>
</reference>
<evidence type="ECO:0000256" key="5">
    <source>
        <dbReference type="ARBA" id="ARBA00022806"/>
    </source>
</evidence>
<comment type="subunit">
    <text evidence="13">Heterodimer of AddA and AddB/RexB.</text>
</comment>
<evidence type="ECO:0000256" key="2">
    <source>
        <dbReference type="ARBA" id="ARBA00022741"/>
    </source>
</evidence>
<comment type="cofactor">
    <cofactor evidence="13">
        <name>Mg(2+)</name>
        <dbReference type="ChEBI" id="CHEBI:18420"/>
    </cofactor>
</comment>
<evidence type="ECO:0000256" key="7">
    <source>
        <dbReference type="ARBA" id="ARBA00022840"/>
    </source>
</evidence>
<dbReference type="SUPFAM" id="SSF52540">
    <property type="entry name" value="P-loop containing nucleoside triphosphate hydrolases"/>
    <property type="match status" value="1"/>
</dbReference>
<dbReference type="GO" id="GO:0003678">
    <property type="term" value="F:DNA helicase activity"/>
    <property type="evidence" value="ECO:0007669"/>
    <property type="project" value="UniProtKB-EC"/>
</dbReference>
<dbReference type="PANTHER" id="PTHR11070:SF48">
    <property type="entry name" value="ATP-DEPENDENT HELICASE_NUCLEASE SUBUNIT A"/>
    <property type="match status" value="1"/>
</dbReference>
<dbReference type="InterPro" id="IPR011335">
    <property type="entry name" value="Restrct_endonuc-II-like"/>
</dbReference>
<dbReference type="PROSITE" id="PS51217">
    <property type="entry name" value="UVRD_HELICASE_CTER"/>
    <property type="match status" value="1"/>
</dbReference>
<keyword evidence="9 13" id="KW-0234">DNA repair</keyword>
<dbReference type="Pfam" id="PF00580">
    <property type="entry name" value="UvrD-helicase"/>
    <property type="match status" value="1"/>
</dbReference>
<evidence type="ECO:0000256" key="4">
    <source>
        <dbReference type="ARBA" id="ARBA00022801"/>
    </source>
</evidence>
<keyword evidence="6 13" id="KW-0269">Exonuclease</keyword>
<organism evidence="17 18">
    <name type="scientific">Lentibacillus kimchii</name>
    <dbReference type="NCBI Taxonomy" id="1542911"/>
    <lineage>
        <taxon>Bacteria</taxon>
        <taxon>Bacillati</taxon>
        <taxon>Bacillota</taxon>
        <taxon>Bacilli</taxon>
        <taxon>Bacillales</taxon>
        <taxon>Bacillaceae</taxon>
        <taxon>Lentibacillus</taxon>
    </lineage>
</organism>
<evidence type="ECO:0000256" key="10">
    <source>
        <dbReference type="ARBA" id="ARBA00023235"/>
    </source>
</evidence>
<comment type="catalytic activity">
    <reaction evidence="11 13">
        <text>Couples ATP hydrolysis with the unwinding of duplex DNA by translocating in the 3'-5' direction.</text>
        <dbReference type="EC" id="5.6.2.4"/>
    </reaction>
</comment>
<dbReference type="Pfam" id="PF13361">
    <property type="entry name" value="UvrD_C"/>
    <property type="match status" value="1"/>
</dbReference>
<evidence type="ECO:0000256" key="8">
    <source>
        <dbReference type="ARBA" id="ARBA00023125"/>
    </source>
</evidence>
<evidence type="ECO:0000256" key="6">
    <source>
        <dbReference type="ARBA" id="ARBA00022839"/>
    </source>
</evidence>